<dbReference type="Proteomes" id="UP001595191">
    <property type="component" value="Unassembled WGS sequence"/>
</dbReference>
<comment type="caution">
    <text evidence="1">The sequence shown here is derived from an EMBL/GenBank/DDBJ whole genome shotgun (WGS) entry which is preliminary data.</text>
</comment>
<sequence length="412" mass="45985">MTKKDFWLPLYVILFLGYGGLNAQNLVKSNSRQTSVSTTRLDKYEAFLKKEIADGKIPGAVSYIMKDGQMVHQAAYGYSNLEDKAAMQENQILHIMSMTKPIVSVAFMMLYEEGHFFLSDPVSKYLPQFKDLKVAKDVNAGLEGETVPANKEITIHHVLTHTAGFSHGLGGTALDNAFAQELYFKPQKDIESRVNTMVALPLVSHPGEQWYYSASPDVLALLIEHFSGMNVADFLQQRIFDPLEMKDTGYNVAKDNQRRWGPVHNYNKEGKMVRSKEQLPIEGNTVFGGTHGLFSTAPDYMNFCQMLLNKGKWNGKQLLSPKTIEIMTMNQIGNLSQGPGQGFGLGFGVTTDVAASKSLGSVGKFYWNGAYSTYFFIDPTENLIAILMTQVQPYSGYYGSVFQQLVYQSLVD</sequence>
<proteinExistence type="predicted"/>
<reference evidence="1" key="1">
    <citation type="submission" date="2024-09" db="EMBL/GenBank/DDBJ databases">
        <authorList>
            <person name="Liu J."/>
        </authorList>
    </citation>
    <scope>NUCLEOTIDE SEQUENCE</scope>
    <source>
        <strain evidence="1">NBU2967</strain>
    </source>
</reference>
<evidence type="ECO:0000313" key="1">
    <source>
        <dbReference type="EMBL" id="MFH6601953.1"/>
    </source>
</evidence>
<protein>
    <submittedName>
        <fullName evidence="1">Serine hydrolase domain-containing protein</fullName>
        <ecNumber evidence="1">3.-.-.-</ecNumber>
    </submittedName>
</protein>
<organism evidence="1 2">
    <name type="scientific">Meishania litoralis</name>
    <dbReference type="NCBI Taxonomy" id="3434685"/>
    <lineage>
        <taxon>Bacteria</taxon>
        <taxon>Pseudomonadati</taxon>
        <taxon>Bacteroidota</taxon>
        <taxon>Flavobacteriia</taxon>
        <taxon>Flavobacteriales</taxon>
        <taxon>Flavobacteriaceae</taxon>
        <taxon>Meishania</taxon>
    </lineage>
</organism>
<dbReference type="EC" id="3.-.-.-" evidence="1"/>
<dbReference type="EMBL" id="JBHFPV010000001">
    <property type="protein sequence ID" value="MFH6601953.1"/>
    <property type="molecule type" value="Genomic_DNA"/>
</dbReference>
<name>A0ACC7LEN3_9FLAO</name>
<keyword evidence="1" id="KW-0378">Hydrolase</keyword>
<accession>A0ACC7LEN3</accession>
<keyword evidence="2" id="KW-1185">Reference proteome</keyword>
<evidence type="ECO:0000313" key="2">
    <source>
        <dbReference type="Proteomes" id="UP001595191"/>
    </source>
</evidence>
<gene>
    <name evidence="1" type="ORF">ACEZ3G_00580</name>
</gene>